<name>A0A915E3L5_9BILA</name>
<evidence type="ECO:0000313" key="2">
    <source>
        <dbReference type="Proteomes" id="UP000887574"/>
    </source>
</evidence>
<dbReference type="WBParaSite" id="jg26348">
    <property type="protein sequence ID" value="jg26348"/>
    <property type="gene ID" value="jg26348"/>
</dbReference>
<sequence>MSSPSETLQNDGKPKTAKQLKQEEEKAKKLAKFEEKQKKLAAVAAARDGESKIEKKINKSKSQAPVLYESNTKPGDKKDVSGPLPTAYSPRYVEAAWYEWWEKEGFFRPEYGRDLSVPNPKATLQL</sequence>
<reference evidence="3" key="1">
    <citation type="submission" date="2022-11" db="UniProtKB">
        <authorList>
            <consortium name="WormBaseParasite"/>
        </authorList>
    </citation>
    <scope>IDENTIFICATION</scope>
</reference>
<accession>A0A915E3L5</accession>
<feature type="region of interest" description="Disordered" evidence="1">
    <location>
        <begin position="48"/>
        <end position="85"/>
    </location>
</feature>
<dbReference type="Proteomes" id="UP000887574">
    <property type="component" value="Unplaced"/>
</dbReference>
<keyword evidence="2" id="KW-1185">Reference proteome</keyword>
<feature type="compositionally biased region" description="Polar residues" evidence="1">
    <location>
        <begin position="1"/>
        <end position="10"/>
    </location>
</feature>
<feature type="region of interest" description="Disordered" evidence="1">
    <location>
        <begin position="1"/>
        <end position="29"/>
    </location>
</feature>
<feature type="compositionally biased region" description="Basic and acidic residues" evidence="1">
    <location>
        <begin position="20"/>
        <end position="29"/>
    </location>
</feature>
<dbReference type="AlphaFoldDB" id="A0A915E3L5"/>
<evidence type="ECO:0000313" key="3">
    <source>
        <dbReference type="WBParaSite" id="jg26348"/>
    </source>
</evidence>
<feature type="compositionally biased region" description="Basic and acidic residues" evidence="1">
    <location>
        <begin position="48"/>
        <end position="57"/>
    </location>
</feature>
<proteinExistence type="predicted"/>
<organism evidence="2 3">
    <name type="scientific">Ditylenchus dipsaci</name>
    <dbReference type="NCBI Taxonomy" id="166011"/>
    <lineage>
        <taxon>Eukaryota</taxon>
        <taxon>Metazoa</taxon>
        <taxon>Ecdysozoa</taxon>
        <taxon>Nematoda</taxon>
        <taxon>Chromadorea</taxon>
        <taxon>Rhabditida</taxon>
        <taxon>Tylenchina</taxon>
        <taxon>Tylenchomorpha</taxon>
        <taxon>Sphaerularioidea</taxon>
        <taxon>Anguinidae</taxon>
        <taxon>Anguininae</taxon>
        <taxon>Ditylenchus</taxon>
    </lineage>
</organism>
<evidence type="ECO:0000256" key="1">
    <source>
        <dbReference type="SAM" id="MobiDB-lite"/>
    </source>
</evidence>
<protein>
    <submittedName>
        <fullName evidence="3">Uncharacterized protein</fullName>
    </submittedName>
</protein>